<dbReference type="PANTHER" id="PTHR34180:SF1">
    <property type="entry name" value="BETA-ALANYL-DOPAMINE_CARCININE HYDROLASE"/>
    <property type="match status" value="1"/>
</dbReference>
<protein>
    <submittedName>
        <fullName evidence="2">C45 family autoproteolytic acyltransferase/hydrolase</fullName>
    </submittedName>
</protein>
<dbReference type="SUPFAM" id="SSF56235">
    <property type="entry name" value="N-terminal nucleophile aminohydrolases (Ntn hydrolases)"/>
    <property type="match status" value="1"/>
</dbReference>
<proteinExistence type="predicted"/>
<feature type="domain" description="Peptidase C45 hydrolase" evidence="1">
    <location>
        <begin position="105"/>
        <end position="311"/>
    </location>
</feature>
<gene>
    <name evidence="2" type="ORF">ACFQ4A_05255</name>
</gene>
<dbReference type="EMBL" id="JBHTNH010000006">
    <property type="protein sequence ID" value="MFD1361077.1"/>
    <property type="molecule type" value="Genomic_DNA"/>
</dbReference>
<reference evidence="3" key="1">
    <citation type="journal article" date="2019" name="Int. J. Syst. Evol. Microbiol.">
        <title>The Global Catalogue of Microorganisms (GCM) 10K type strain sequencing project: providing services to taxonomists for standard genome sequencing and annotation.</title>
        <authorList>
            <consortium name="The Broad Institute Genomics Platform"/>
            <consortium name="The Broad Institute Genome Sequencing Center for Infectious Disease"/>
            <person name="Wu L."/>
            <person name="Ma J."/>
        </authorList>
    </citation>
    <scope>NUCLEOTIDE SEQUENCE [LARGE SCALE GENOMIC DNA]</scope>
    <source>
        <strain evidence="3">CCUG 54822</strain>
    </source>
</reference>
<name>A0ABW3ZSK4_9BACI</name>
<dbReference type="Proteomes" id="UP001597178">
    <property type="component" value="Unassembled WGS sequence"/>
</dbReference>
<sequence length="360" mass="41538">MKQVYSDVFQYRGTHYDFGYVQGEQLRDSPILPNRQKQWEPRKDRHFLINPADVKQALMTFAPGIWDEIRGLANALNMTMNDAIQQFGGYYLEYGWSGCSIFTDSDYMIRNYDSHPVSYEGRYLLYQPTDQGYAVIGPSMQITGRMDGMNEKGLVMGYNFTHRKQSADGFLCNMIGRMILETCASVEEAITVLKAIPHRHSFSYVLLDQSGKSYVVEASPREVAARRSNVCTNHFHVLDEENRYRQEESRRREEAIQEQQRYATDPYQAFRVMNDSAKEVFSNKYDASAGTLHTAAYFPAQMKAWFAIGPDRKPVIFNFNKWLQGEKVNVKRIKGELDYPKPFVNMALIEANSNTPFLSD</sequence>
<dbReference type="Pfam" id="PF03417">
    <property type="entry name" value="AAT"/>
    <property type="match status" value="1"/>
</dbReference>
<evidence type="ECO:0000259" key="1">
    <source>
        <dbReference type="Pfam" id="PF03417"/>
    </source>
</evidence>
<dbReference type="PANTHER" id="PTHR34180">
    <property type="entry name" value="PEPTIDASE C45"/>
    <property type="match status" value="1"/>
</dbReference>
<organism evidence="2 3">
    <name type="scientific">Lentibacillus salinarum</name>
    <dbReference type="NCBI Taxonomy" id="446820"/>
    <lineage>
        <taxon>Bacteria</taxon>
        <taxon>Bacillati</taxon>
        <taxon>Bacillota</taxon>
        <taxon>Bacilli</taxon>
        <taxon>Bacillales</taxon>
        <taxon>Bacillaceae</taxon>
        <taxon>Lentibacillus</taxon>
    </lineage>
</organism>
<evidence type="ECO:0000313" key="2">
    <source>
        <dbReference type="EMBL" id="MFD1361077.1"/>
    </source>
</evidence>
<accession>A0ABW3ZSK4</accession>
<keyword evidence="2" id="KW-0808">Transferase</keyword>
<keyword evidence="3" id="KW-1185">Reference proteome</keyword>
<evidence type="ECO:0000313" key="3">
    <source>
        <dbReference type="Proteomes" id="UP001597178"/>
    </source>
</evidence>
<keyword evidence="2" id="KW-0012">Acyltransferase</keyword>
<dbReference type="InterPro" id="IPR029055">
    <property type="entry name" value="Ntn_hydrolases_N"/>
</dbReference>
<dbReference type="InterPro" id="IPR005079">
    <property type="entry name" value="Peptidase_C45_hydrolase"/>
</dbReference>
<dbReference type="NCBIfam" id="NF040521">
    <property type="entry name" value="C45_proenzyme"/>
    <property type="match status" value="1"/>
</dbReference>
<dbReference type="CDD" id="cd01935">
    <property type="entry name" value="Ntn_CGH_like"/>
    <property type="match status" value="1"/>
</dbReference>
<dbReference type="Gene3D" id="3.60.60.10">
    <property type="entry name" value="Penicillin V Acylase, Chain A"/>
    <property type="match status" value="1"/>
</dbReference>
<dbReference type="RefSeq" id="WP_382398300.1">
    <property type="nucleotide sequence ID" value="NZ_JBHTNH010000006.1"/>
</dbReference>
<dbReference type="InterPro" id="IPR047801">
    <property type="entry name" value="Peptidase_C45"/>
</dbReference>
<comment type="caution">
    <text evidence="2">The sequence shown here is derived from an EMBL/GenBank/DDBJ whole genome shotgun (WGS) entry which is preliminary data.</text>
</comment>
<dbReference type="InterPro" id="IPR047794">
    <property type="entry name" value="C45_proenzyme-like"/>
</dbReference>
<dbReference type="GO" id="GO:0016746">
    <property type="term" value="F:acyltransferase activity"/>
    <property type="evidence" value="ECO:0007669"/>
    <property type="project" value="UniProtKB-KW"/>
</dbReference>